<evidence type="ECO:0000256" key="8">
    <source>
        <dbReference type="SAM" id="Phobius"/>
    </source>
</evidence>
<evidence type="ECO:0000256" key="5">
    <source>
        <dbReference type="ARBA" id="ARBA00022970"/>
    </source>
</evidence>
<comment type="caution">
    <text evidence="9">The sequence shown here is derived from an EMBL/GenBank/DDBJ whole genome shotgun (WGS) entry which is preliminary data.</text>
</comment>
<keyword evidence="10" id="KW-1185">Reference proteome</keyword>
<dbReference type="GO" id="GO:0016020">
    <property type="term" value="C:membrane"/>
    <property type="evidence" value="ECO:0007669"/>
    <property type="project" value="UniProtKB-SubCell"/>
</dbReference>
<comment type="subcellular location">
    <subcellularLocation>
        <location evidence="1">Membrane</location>
        <topology evidence="1">Single-pass membrane protein</topology>
    </subcellularLocation>
</comment>
<evidence type="ECO:0000313" key="10">
    <source>
        <dbReference type="Proteomes" id="UP000585474"/>
    </source>
</evidence>
<feature type="transmembrane region" description="Helical" evidence="8">
    <location>
        <begin position="20"/>
        <end position="41"/>
    </location>
</feature>
<dbReference type="PANTHER" id="PTHR33228">
    <property type="entry name" value="PROTEIN GLUTAMINE DUMPER 4-RELATED"/>
    <property type="match status" value="1"/>
</dbReference>
<name>A0A7J0EEC1_9ERIC</name>
<evidence type="ECO:0000256" key="1">
    <source>
        <dbReference type="ARBA" id="ARBA00004167"/>
    </source>
</evidence>
<dbReference type="GO" id="GO:0080143">
    <property type="term" value="P:regulation of amino acid export"/>
    <property type="evidence" value="ECO:0007669"/>
    <property type="project" value="InterPro"/>
</dbReference>
<sequence>MRPIGTTPTSNVWKLNSPTPYLFGGLALMVGLITVALLILVCSYRKQLSSNPPTDRVDGEKKPEKAQITEVDLGPKILVIMAGDNQPTFIATPV</sequence>
<protein>
    <submittedName>
        <fullName evidence="9">Glutamine dumper 2</fullName>
    </submittedName>
</protein>
<evidence type="ECO:0000256" key="6">
    <source>
        <dbReference type="ARBA" id="ARBA00022989"/>
    </source>
</evidence>
<evidence type="ECO:0000256" key="2">
    <source>
        <dbReference type="ARBA" id="ARBA00009977"/>
    </source>
</evidence>
<organism evidence="9 10">
    <name type="scientific">Actinidia rufa</name>
    <dbReference type="NCBI Taxonomy" id="165716"/>
    <lineage>
        <taxon>Eukaryota</taxon>
        <taxon>Viridiplantae</taxon>
        <taxon>Streptophyta</taxon>
        <taxon>Embryophyta</taxon>
        <taxon>Tracheophyta</taxon>
        <taxon>Spermatophyta</taxon>
        <taxon>Magnoliopsida</taxon>
        <taxon>eudicotyledons</taxon>
        <taxon>Gunneridae</taxon>
        <taxon>Pentapetalae</taxon>
        <taxon>asterids</taxon>
        <taxon>Ericales</taxon>
        <taxon>Actinidiaceae</taxon>
        <taxon>Actinidia</taxon>
    </lineage>
</organism>
<dbReference type="GO" id="GO:0006865">
    <property type="term" value="P:amino acid transport"/>
    <property type="evidence" value="ECO:0007669"/>
    <property type="project" value="UniProtKB-KW"/>
</dbReference>
<comment type="similarity">
    <text evidence="2">Belongs to the GLUTAMINE DUMPER 1 (TC 9.B.60) family.</text>
</comment>
<accession>A0A7J0EEC1</accession>
<dbReference type="InterPro" id="IPR040359">
    <property type="entry name" value="GDU"/>
</dbReference>
<dbReference type="AlphaFoldDB" id="A0A7J0EEC1"/>
<evidence type="ECO:0000313" key="9">
    <source>
        <dbReference type="EMBL" id="GFY84831.1"/>
    </source>
</evidence>
<dbReference type="Proteomes" id="UP000585474">
    <property type="component" value="Unassembled WGS sequence"/>
</dbReference>
<keyword evidence="4 8" id="KW-0812">Transmembrane</keyword>
<evidence type="ECO:0000256" key="3">
    <source>
        <dbReference type="ARBA" id="ARBA00022448"/>
    </source>
</evidence>
<dbReference type="EMBL" id="BJWL01000003">
    <property type="protein sequence ID" value="GFY84831.1"/>
    <property type="molecule type" value="Genomic_DNA"/>
</dbReference>
<gene>
    <name evidence="9" type="ORF">Acr_03g0016050</name>
</gene>
<keyword evidence="3" id="KW-0813">Transport</keyword>
<keyword evidence="5" id="KW-0029">Amino-acid transport</keyword>
<proteinExistence type="inferred from homology"/>
<keyword evidence="6 8" id="KW-1133">Transmembrane helix</keyword>
<dbReference type="OrthoDB" id="770444at2759"/>
<keyword evidence="7 8" id="KW-0472">Membrane</keyword>
<evidence type="ECO:0000256" key="7">
    <source>
        <dbReference type="ARBA" id="ARBA00023136"/>
    </source>
</evidence>
<dbReference type="PANTHER" id="PTHR33228:SF76">
    <property type="entry name" value="PROTEIN GLUTAMINE DUMPER 7"/>
    <property type="match status" value="1"/>
</dbReference>
<evidence type="ECO:0000256" key="4">
    <source>
        <dbReference type="ARBA" id="ARBA00022692"/>
    </source>
</evidence>
<reference evidence="9 10" key="1">
    <citation type="submission" date="2019-07" db="EMBL/GenBank/DDBJ databases">
        <title>De Novo Assembly of kiwifruit Actinidia rufa.</title>
        <authorList>
            <person name="Sugita-Konishi S."/>
            <person name="Sato K."/>
            <person name="Mori E."/>
            <person name="Abe Y."/>
            <person name="Kisaki G."/>
            <person name="Hamano K."/>
            <person name="Suezawa K."/>
            <person name="Otani M."/>
            <person name="Fukuda T."/>
            <person name="Manabe T."/>
            <person name="Gomi K."/>
            <person name="Tabuchi M."/>
            <person name="Akimitsu K."/>
            <person name="Kataoka I."/>
        </authorList>
    </citation>
    <scope>NUCLEOTIDE SEQUENCE [LARGE SCALE GENOMIC DNA]</scope>
    <source>
        <strain evidence="10">cv. Fuchu</strain>
    </source>
</reference>